<accession>A0A840PC19</accession>
<dbReference type="RefSeq" id="WP_185055812.1">
    <property type="nucleotide sequence ID" value="NZ_BAABIX010000014.1"/>
</dbReference>
<keyword evidence="4" id="KW-1185">Reference proteome</keyword>
<dbReference type="AlphaFoldDB" id="A0A840PC19"/>
<gene>
    <name evidence="3" type="ORF">HNP84_008726</name>
</gene>
<reference evidence="3 4" key="1">
    <citation type="submission" date="2020-08" db="EMBL/GenBank/DDBJ databases">
        <title>Genomic Encyclopedia of Type Strains, Phase IV (KMG-IV): sequencing the most valuable type-strain genomes for metagenomic binning, comparative biology and taxonomic classification.</title>
        <authorList>
            <person name="Goeker M."/>
        </authorList>
    </citation>
    <scope>NUCLEOTIDE SEQUENCE [LARGE SCALE GENOMIC DNA]</scope>
    <source>
        <strain evidence="3 4">DSM 45615</strain>
    </source>
</reference>
<dbReference type="Pfam" id="PF00534">
    <property type="entry name" value="Glycos_transf_1"/>
    <property type="match status" value="1"/>
</dbReference>
<evidence type="ECO:0000313" key="3">
    <source>
        <dbReference type="EMBL" id="MBB5138964.1"/>
    </source>
</evidence>
<protein>
    <submittedName>
        <fullName evidence="3">Glycosyltransferase involved in cell wall biosynthesis</fullName>
    </submittedName>
</protein>
<dbReference type="CDD" id="cd03820">
    <property type="entry name" value="GT4_AmsD-like"/>
    <property type="match status" value="1"/>
</dbReference>
<evidence type="ECO:0000313" key="4">
    <source>
        <dbReference type="Proteomes" id="UP000578449"/>
    </source>
</evidence>
<evidence type="ECO:0000259" key="2">
    <source>
        <dbReference type="Pfam" id="PF00534"/>
    </source>
</evidence>
<dbReference type="GO" id="GO:0016757">
    <property type="term" value="F:glycosyltransferase activity"/>
    <property type="evidence" value="ECO:0007669"/>
    <property type="project" value="InterPro"/>
</dbReference>
<keyword evidence="1 3" id="KW-0808">Transferase</keyword>
<organism evidence="3 4">
    <name type="scientific">Thermocatellispora tengchongensis</name>
    <dbReference type="NCBI Taxonomy" id="1073253"/>
    <lineage>
        <taxon>Bacteria</taxon>
        <taxon>Bacillati</taxon>
        <taxon>Actinomycetota</taxon>
        <taxon>Actinomycetes</taxon>
        <taxon>Streptosporangiales</taxon>
        <taxon>Streptosporangiaceae</taxon>
        <taxon>Thermocatellispora</taxon>
    </lineage>
</organism>
<dbReference type="InterPro" id="IPR001296">
    <property type="entry name" value="Glyco_trans_1"/>
</dbReference>
<comment type="caution">
    <text evidence="3">The sequence shown here is derived from an EMBL/GenBank/DDBJ whole genome shotgun (WGS) entry which is preliminary data.</text>
</comment>
<proteinExistence type="predicted"/>
<dbReference type="EMBL" id="JACHGN010000026">
    <property type="protein sequence ID" value="MBB5138964.1"/>
    <property type="molecule type" value="Genomic_DNA"/>
</dbReference>
<evidence type="ECO:0000256" key="1">
    <source>
        <dbReference type="ARBA" id="ARBA00022679"/>
    </source>
</evidence>
<dbReference type="SUPFAM" id="SSF53756">
    <property type="entry name" value="UDP-Glycosyltransferase/glycogen phosphorylase"/>
    <property type="match status" value="1"/>
</dbReference>
<sequence>MRRVIARRAVRLLEAINRRRAEHAPPPSAAKVRILLLHANGMGGTIRTVLNLAGYLARERDVEIVSVLREAAEPFFPVPPGVRISYLDDRLARRGPLRWALSRRPSRLIPKEEAAYHRFTLYTDLALLRFLWRTRDGVLISTRPGLNLITARFAAPGVITIGQEHVGLTSHAEPIQTLIKRRYRRLDAVVTLTKADLRNYRATLRRRPGVLTRIPNALTELGGPPSDPAATTVVAAGRLTRVKGFHKLIDAWRSVAARHPGWTLRIYGAGVQEENLAKQIHDLGLCDHAFLMGPRSDIGPELAKASVYALSSRREGFSMTILEAMSKGMAVVSFNCPDGPKELITDGHDGLLVRRKNAEGMAEALCRVIEDEELRRSLGRAALQTAALYTPEIVGKQWDDLLARLVERRSAPAAPES</sequence>
<dbReference type="Gene3D" id="3.40.50.2000">
    <property type="entry name" value="Glycogen Phosphorylase B"/>
    <property type="match status" value="2"/>
</dbReference>
<feature type="domain" description="Glycosyl transferase family 1" evidence="2">
    <location>
        <begin position="232"/>
        <end position="382"/>
    </location>
</feature>
<name>A0A840PC19_9ACTN</name>
<dbReference type="PANTHER" id="PTHR12526:SF627">
    <property type="entry name" value="D-RHAMNOSYLTRANSFERASE WBPZ"/>
    <property type="match status" value="1"/>
</dbReference>
<dbReference type="Proteomes" id="UP000578449">
    <property type="component" value="Unassembled WGS sequence"/>
</dbReference>
<dbReference type="PANTHER" id="PTHR12526">
    <property type="entry name" value="GLYCOSYLTRANSFERASE"/>
    <property type="match status" value="1"/>
</dbReference>